<dbReference type="AlphaFoldDB" id="A0A0V1DLH8"/>
<evidence type="ECO:0000313" key="1">
    <source>
        <dbReference type="EMBL" id="KRY62308.1"/>
    </source>
</evidence>
<accession>A0A0V1DLH8</accession>
<gene>
    <name evidence="1" type="ORF">T4D_4484</name>
</gene>
<proteinExistence type="predicted"/>
<protein>
    <submittedName>
        <fullName evidence="1">Uncharacterized protein</fullName>
    </submittedName>
</protein>
<reference evidence="1 2" key="1">
    <citation type="submission" date="2015-01" db="EMBL/GenBank/DDBJ databases">
        <title>Evolution of Trichinella species and genotypes.</title>
        <authorList>
            <person name="Korhonen P.K."/>
            <person name="Edoardo P."/>
            <person name="Giuseppe L.R."/>
            <person name="Gasser R.B."/>
        </authorList>
    </citation>
    <scope>NUCLEOTIDE SEQUENCE [LARGE SCALE GENOMIC DNA]</scope>
    <source>
        <strain evidence="1">ISS470</strain>
    </source>
</reference>
<comment type="caution">
    <text evidence="1">The sequence shown here is derived from an EMBL/GenBank/DDBJ whole genome shotgun (WGS) entry which is preliminary data.</text>
</comment>
<dbReference type="Proteomes" id="UP000054995">
    <property type="component" value="Unassembled WGS sequence"/>
</dbReference>
<keyword evidence="2" id="KW-1185">Reference proteome</keyword>
<dbReference type="EMBL" id="JYDT01003550">
    <property type="protein sequence ID" value="KRY62308.1"/>
    <property type="molecule type" value="Genomic_DNA"/>
</dbReference>
<sequence>MLDHYIFDKFNSDISFRIITSNSIVISEFLNLQDILILRKIV</sequence>
<evidence type="ECO:0000313" key="2">
    <source>
        <dbReference type="Proteomes" id="UP000054995"/>
    </source>
</evidence>
<name>A0A0V1DLH8_TRIPS</name>
<organism evidence="1 2">
    <name type="scientific">Trichinella pseudospiralis</name>
    <name type="common">Parasitic roundworm</name>
    <dbReference type="NCBI Taxonomy" id="6337"/>
    <lineage>
        <taxon>Eukaryota</taxon>
        <taxon>Metazoa</taxon>
        <taxon>Ecdysozoa</taxon>
        <taxon>Nematoda</taxon>
        <taxon>Enoplea</taxon>
        <taxon>Dorylaimia</taxon>
        <taxon>Trichinellida</taxon>
        <taxon>Trichinellidae</taxon>
        <taxon>Trichinella</taxon>
    </lineage>
</organism>